<dbReference type="RefSeq" id="WP_078815393.1">
    <property type="nucleotide sequence ID" value="NZ_FUYE01000018.1"/>
</dbReference>
<dbReference type="InterPro" id="IPR009959">
    <property type="entry name" value="Cyclase_SnoaL-like"/>
</dbReference>
<protein>
    <submittedName>
        <fullName evidence="1">Predicted ester cyclase</fullName>
    </submittedName>
</protein>
<dbReference type="GO" id="GO:0030638">
    <property type="term" value="P:polyketide metabolic process"/>
    <property type="evidence" value="ECO:0007669"/>
    <property type="project" value="InterPro"/>
</dbReference>
<gene>
    <name evidence="1" type="ORF">SAMN02745166_04242</name>
</gene>
<dbReference type="STRING" id="48467.SAMN02745166_04242"/>
<dbReference type="SUPFAM" id="SSF54427">
    <property type="entry name" value="NTF2-like"/>
    <property type="match status" value="1"/>
</dbReference>
<accession>A0A1T4YUK4</accession>
<dbReference type="AlphaFoldDB" id="A0A1T4YUK4"/>
<proteinExistence type="predicted"/>
<dbReference type="Pfam" id="PF07366">
    <property type="entry name" value="SnoaL"/>
    <property type="match status" value="1"/>
</dbReference>
<keyword evidence="2" id="KW-1185">Reference proteome</keyword>
<dbReference type="InterPro" id="IPR032710">
    <property type="entry name" value="NTF2-like_dom_sf"/>
</dbReference>
<reference evidence="2" key="1">
    <citation type="submission" date="2017-02" db="EMBL/GenBank/DDBJ databases">
        <authorList>
            <person name="Varghese N."/>
            <person name="Submissions S."/>
        </authorList>
    </citation>
    <scope>NUCLEOTIDE SEQUENCE [LARGE SCALE GENOMIC DNA]</scope>
    <source>
        <strain evidence="2">ATCC 700200</strain>
    </source>
</reference>
<organism evidence="1 2">
    <name type="scientific">Prosthecobacter debontii</name>
    <dbReference type="NCBI Taxonomy" id="48467"/>
    <lineage>
        <taxon>Bacteria</taxon>
        <taxon>Pseudomonadati</taxon>
        <taxon>Verrucomicrobiota</taxon>
        <taxon>Verrucomicrobiia</taxon>
        <taxon>Verrucomicrobiales</taxon>
        <taxon>Verrucomicrobiaceae</taxon>
        <taxon>Prosthecobacter</taxon>
    </lineage>
</organism>
<sequence>MISSLRKDIVRAYVEAFNRGDIDAVCRCFAPDALIHGVLGGGDLAKVRPIWEQLVASFALSLTLESIIEEGPLVAVRYTERGQFIGAFRGIAPTSKPYEVVAMEWFEIPDSRITRRWGARDSASIFKQMELVVN</sequence>
<dbReference type="Proteomes" id="UP000190774">
    <property type="component" value="Unassembled WGS sequence"/>
</dbReference>
<evidence type="ECO:0000313" key="1">
    <source>
        <dbReference type="EMBL" id="SKB05353.1"/>
    </source>
</evidence>
<evidence type="ECO:0000313" key="2">
    <source>
        <dbReference type="Proteomes" id="UP000190774"/>
    </source>
</evidence>
<dbReference type="OrthoDB" id="4774596at2"/>
<dbReference type="Gene3D" id="3.10.450.50">
    <property type="match status" value="1"/>
</dbReference>
<dbReference type="EMBL" id="FUYE01000018">
    <property type="protein sequence ID" value="SKB05353.1"/>
    <property type="molecule type" value="Genomic_DNA"/>
</dbReference>
<name>A0A1T4YUK4_9BACT</name>